<dbReference type="EMBL" id="NBNE01000442">
    <property type="protein sequence ID" value="OWZ19448.1"/>
    <property type="molecule type" value="Genomic_DNA"/>
</dbReference>
<reference evidence="3" key="1">
    <citation type="submission" date="2017-03" db="EMBL/GenBank/DDBJ databases">
        <title>Phytopthora megakarya and P. palmivora, two closely related causual agents of cacao black pod achieved similar genome size and gene model numbers by different mechanisms.</title>
        <authorList>
            <person name="Ali S."/>
            <person name="Shao J."/>
            <person name="Larry D.J."/>
            <person name="Kronmiller B."/>
            <person name="Shen D."/>
            <person name="Strem M.D."/>
            <person name="Melnick R.L."/>
            <person name="Guiltinan M.J."/>
            <person name="Tyler B.M."/>
            <person name="Meinhardt L.W."/>
            <person name="Bailey B.A."/>
        </authorList>
    </citation>
    <scope>NUCLEOTIDE SEQUENCE [LARGE SCALE GENOMIC DNA]</scope>
    <source>
        <strain evidence="3">zdho120</strain>
    </source>
</reference>
<accession>A0A225WQ85</accession>
<evidence type="ECO:0000313" key="3">
    <source>
        <dbReference type="Proteomes" id="UP000198211"/>
    </source>
</evidence>
<dbReference type="AlphaFoldDB" id="A0A225WQ85"/>
<organism evidence="2 3">
    <name type="scientific">Phytophthora megakarya</name>
    <dbReference type="NCBI Taxonomy" id="4795"/>
    <lineage>
        <taxon>Eukaryota</taxon>
        <taxon>Sar</taxon>
        <taxon>Stramenopiles</taxon>
        <taxon>Oomycota</taxon>
        <taxon>Peronosporomycetes</taxon>
        <taxon>Peronosporales</taxon>
        <taxon>Peronosporaceae</taxon>
        <taxon>Phytophthora</taxon>
    </lineage>
</organism>
<keyword evidence="3" id="KW-1185">Reference proteome</keyword>
<dbReference type="Proteomes" id="UP000198211">
    <property type="component" value="Unassembled WGS sequence"/>
</dbReference>
<proteinExistence type="predicted"/>
<evidence type="ECO:0000256" key="1">
    <source>
        <dbReference type="SAM" id="MobiDB-lite"/>
    </source>
</evidence>
<protein>
    <submittedName>
        <fullName evidence="2">Pleiotropic drug resistance protein transporter</fullName>
    </submittedName>
</protein>
<feature type="region of interest" description="Disordered" evidence="1">
    <location>
        <begin position="33"/>
        <end position="54"/>
    </location>
</feature>
<feature type="compositionally biased region" description="Basic and acidic residues" evidence="1">
    <location>
        <begin position="33"/>
        <end position="44"/>
    </location>
</feature>
<sequence>MVAGTGKTPRHYLTDDERQLCLNVMLGERRERRIRRAEDKEGKNKTGTRKKAMKLTAPAMDIAETKGSCFAEVERGTTVVM</sequence>
<comment type="caution">
    <text evidence="2">The sequence shown here is derived from an EMBL/GenBank/DDBJ whole genome shotgun (WGS) entry which is preliminary data.</text>
</comment>
<evidence type="ECO:0000313" key="2">
    <source>
        <dbReference type="EMBL" id="OWZ19448.1"/>
    </source>
</evidence>
<name>A0A225WQ85_9STRA</name>
<gene>
    <name evidence="2" type="ORF">PHMEG_0006313</name>
</gene>